<dbReference type="Proteomes" id="UP000593765">
    <property type="component" value="Chromosome"/>
</dbReference>
<dbReference type="RefSeq" id="WP_206294847.1">
    <property type="nucleotide sequence ID" value="NZ_CP063458.1"/>
</dbReference>
<keyword evidence="2" id="KW-0472">Membrane</keyword>
<gene>
    <name evidence="3" type="ORF">IPV69_09390</name>
</gene>
<dbReference type="AlphaFoldDB" id="A0A7M2X1T0"/>
<evidence type="ECO:0000256" key="1">
    <source>
        <dbReference type="SAM" id="MobiDB-lite"/>
    </source>
</evidence>
<evidence type="ECO:0000256" key="2">
    <source>
        <dbReference type="SAM" id="Phobius"/>
    </source>
</evidence>
<accession>A0A7M2X1T0</accession>
<feature type="transmembrane region" description="Helical" evidence="2">
    <location>
        <begin position="34"/>
        <end position="56"/>
    </location>
</feature>
<dbReference type="EMBL" id="CP063458">
    <property type="protein sequence ID" value="QOV91549.1"/>
    <property type="molecule type" value="Genomic_DNA"/>
</dbReference>
<sequence length="145" mass="16363">MAEYIRDYPDAPTEEEIKTGYAPSTITASPFLKFLFWTFAGLAITYFIAYGVYLALDKVQVMEDAHYARLSSRQKEVFTGPQLQPSPGHESLDFDDMESLTKTYSVQLKSKSLWQDDPQKLSTGRPGISDRAVSEARVVLRGWGK</sequence>
<organism evidence="3 4">
    <name type="scientific">Humisphaera borealis</name>
    <dbReference type="NCBI Taxonomy" id="2807512"/>
    <lineage>
        <taxon>Bacteria</taxon>
        <taxon>Pseudomonadati</taxon>
        <taxon>Planctomycetota</taxon>
        <taxon>Phycisphaerae</taxon>
        <taxon>Tepidisphaerales</taxon>
        <taxon>Tepidisphaeraceae</taxon>
        <taxon>Humisphaera</taxon>
    </lineage>
</organism>
<name>A0A7M2X1T0_9BACT</name>
<proteinExistence type="predicted"/>
<keyword evidence="4" id="KW-1185">Reference proteome</keyword>
<feature type="region of interest" description="Disordered" evidence="1">
    <location>
        <begin position="74"/>
        <end position="94"/>
    </location>
</feature>
<evidence type="ECO:0000313" key="3">
    <source>
        <dbReference type="EMBL" id="QOV91549.1"/>
    </source>
</evidence>
<keyword evidence="2" id="KW-1133">Transmembrane helix</keyword>
<evidence type="ECO:0000313" key="4">
    <source>
        <dbReference type="Proteomes" id="UP000593765"/>
    </source>
</evidence>
<reference evidence="3 4" key="1">
    <citation type="submission" date="2020-10" db="EMBL/GenBank/DDBJ databases">
        <title>Wide distribution of Phycisphaera-like planctomycetes from WD2101 soil group in peatlands and genome analysis of the first cultivated representative.</title>
        <authorList>
            <person name="Dedysh S.N."/>
            <person name="Beletsky A.V."/>
            <person name="Ivanova A."/>
            <person name="Kulichevskaya I.S."/>
            <person name="Suzina N.E."/>
            <person name="Philippov D.A."/>
            <person name="Rakitin A.L."/>
            <person name="Mardanov A.V."/>
            <person name="Ravin N.V."/>
        </authorList>
    </citation>
    <scope>NUCLEOTIDE SEQUENCE [LARGE SCALE GENOMIC DNA]</scope>
    <source>
        <strain evidence="3 4">M1803</strain>
    </source>
</reference>
<keyword evidence="2" id="KW-0812">Transmembrane</keyword>
<dbReference type="KEGG" id="hbs:IPV69_09390"/>
<protein>
    <submittedName>
        <fullName evidence="3">Uncharacterized protein</fullName>
    </submittedName>
</protein>